<dbReference type="RefSeq" id="WP_115585318.1">
    <property type="nucleotide sequence ID" value="NZ_CP025544.1"/>
</dbReference>
<dbReference type="KEGG" id="cdes:C0J27_00865"/>
<proteinExistence type="predicted"/>
<evidence type="ECO:0000313" key="2">
    <source>
        <dbReference type="EMBL" id="AXK60303.1"/>
    </source>
</evidence>
<evidence type="ECO:0000256" key="1">
    <source>
        <dbReference type="SAM" id="SignalP"/>
    </source>
</evidence>
<organism evidence="2 3">
    <name type="scientific">Candidatus Chromulinivorax destructor</name>
    <dbReference type="NCBI Taxonomy" id="2066483"/>
    <lineage>
        <taxon>Bacteria</taxon>
        <taxon>Candidatus Babelota</taxon>
        <taxon>Candidatus Babeliae</taxon>
        <taxon>Candidatus Babeliales</taxon>
        <taxon>Candidatus Chromulinivoraceae</taxon>
        <taxon>Candidatus Chromulinivorax</taxon>
    </lineage>
</organism>
<accession>A0A345ZAI6</accession>
<feature type="signal peptide" evidence="1">
    <location>
        <begin position="1"/>
        <end position="24"/>
    </location>
</feature>
<dbReference type="Proteomes" id="UP000254834">
    <property type="component" value="Chromosome"/>
</dbReference>
<dbReference type="EMBL" id="CP025544">
    <property type="protein sequence ID" value="AXK60303.1"/>
    <property type="molecule type" value="Genomic_DNA"/>
</dbReference>
<protein>
    <recommendedName>
        <fullName evidence="4">DUF4476 domain-containing protein</fullName>
    </recommendedName>
</protein>
<sequence>MKNKFKSVIISSLLFIGLSPSVHAEVAYNKVTRKFYSIGADKKVDQNEYHNIIISLFKIMNSDQTGDINIIHKKMLQLLKSKKTAASKRVLFELEHYQANLLSSIALFLTEEEAFDLYQQIIE</sequence>
<keyword evidence="3" id="KW-1185">Reference proteome</keyword>
<name>A0A345ZAI6_9BACT</name>
<dbReference type="AlphaFoldDB" id="A0A345ZAI6"/>
<evidence type="ECO:0000313" key="3">
    <source>
        <dbReference type="Proteomes" id="UP000254834"/>
    </source>
</evidence>
<keyword evidence="1" id="KW-0732">Signal</keyword>
<feature type="chain" id="PRO_5017063060" description="DUF4476 domain-containing protein" evidence="1">
    <location>
        <begin position="25"/>
        <end position="123"/>
    </location>
</feature>
<reference evidence="2 3" key="1">
    <citation type="submission" date="2017-12" db="EMBL/GenBank/DDBJ databases">
        <title>Chromulinavorax destructans is a abundant pathogen of dominant heterotrophic picoflagllates.</title>
        <authorList>
            <person name="Deeg C.M."/>
            <person name="Zimmer M."/>
            <person name="Suttle C.A."/>
        </authorList>
    </citation>
    <scope>NUCLEOTIDE SEQUENCE [LARGE SCALE GENOMIC DNA]</scope>
    <source>
        <strain evidence="2 3">SeV1</strain>
    </source>
</reference>
<evidence type="ECO:0008006" key="4">
    <source>
        <dbReference type="Google" id="ProtNLM"/>
    </source>
</evidence>
<gene>
    <name evidence="2" type="ORF">C0J27_00865</name>
</gene>